<feature type="transmembrane region" description="Helical" evidence="1">
    <location>
        <begin position="316"/>
        <end position="337"/>
    </location>
</feature>
<keyword evidence="1" id="KW-0472">Membrane</keyword>
<evidence type="ECO:0000259" key="2">
    <source>
        <dbReference type="Pfam" id="PF20394"/>
    </source>
</evidence>
<evidence type="ECO:0000256" key="1">
    <source>
        <dbReference type="SAM" id="Phobius"/>
    </source>
</evidence>
<dbReference type="EMBL" id="MRXX01000001">
    <property type="protein sequence ID" value="MBK4778641.1"/>
    <property type="molecule type" value="Genomic_DNA"/>
</dbReference>
<feature type="transmembrane region" description="Helical" evidence="1">
    <location>
        <begin position="205"/>
        <end position="227"/>
    </location>
</feature>
<dbReference type="InterPro" id="IPR046510">
    <property type="entry name" value="DUF6688_N"/>
</dbReference>
<dbReference type="EMBL" id="CP072329">
    <property type="protein sequence ID" value="QUB39873.1"/>
    <property type="molecule type" value="Genomic_DNA"/>
</dbReference>
<feature type="transmembrane region" description="Helical" evidence="1">
    <location>
        <begin position="446"/>
        <end position="465"/>
    </location>
</feature>
<evidence type="ECO:0000313" key="6">
    <source>
        <dbReference type="Proteomes" id="UP000676511"/>
    </source>
</evidence>
<gene>
    <name evidence="4" type="ORF">BTU61_00225</name>
    <name evidence="5" type="ORF">J4854_05390</name>
</gene>
<proteinExistence type="predicted"/>
<dbReference type="Proteomes" id="UP000676511">
    <property type="component" value="Chromosome"/>
</dbReference>
<reference evidence="5 6" key="2">
    <citation type="submission" date="2021-03" db="EMBL/GenBank/DDBJ databases">
        <title>Human Oral Microbial Genomes.</title>
        <authorList>
            <person name="Johnston C.D."/>
            <person name="Chen T."/>
            <person name="Dewhirst F.E."/>
        </authorList>
    </citation>
    <scope>NUCLEOTIDE SEQUENCE [LARGE SCALE GENOMIC DNA]</scope>
    <source>
        <strain evidence="5 6">CCUG 66490</strain>
    </source>
</reference>
<evidence type="ECO:0000259" key="3">
    <source>
        <dbReference type="Pfam" id="PF23543"/>
    </source>
</evidence>
<accession>A0A9X0WP34</accession>
<reference evidence="4" key="1">
    <citation type="submission" date="2016-12" db="EMBL/GenBank/DDBJ databases">
        <title>Draft genome of Streptococcus lactarius CCUG 66490T type strain.</title>
        <authorList>
            <person name="Salva-Serra F."/>
            <person name="Engstrom-Jakobsson H."/>
            <person name="Thorell K."/>
            <person name="Gomila M."/>
            <person name="Gonzales-Siles L."/>
            <person name="Busquets A."/>
            <person name="Jaen-Luchoro D."/>
            <person name="Karlsson R."/>
            <person name="Kristiansson E."/>
            <person name="Moore E."/>
        </authorList>
    </citation>
    <scope>NUCLEOTIDE SEQUENCE</scope>
    <source>
        <strain evidence="4">CCUG 66490</strain>
    </source>
</reference>
<protein>
    <submittedName>
        <fullName evidence="4">Uncharacterized protein</fullName>
    </submittedName>
</protein>
<feature type="transmembrane region" description="Helical" evidence="1">
    <location>
        <begin position="166"/>
        <end position="185"/>
    </location>
</feature>
<evidence type="ECO:0000313" key="5">
    <source>
        <dbReference type="EMBL" id="QUB39873.1"/>
    </source>
</evidence>
<sequence length="491" mass="57563">MKKLASWYRKWDKELETQFTFALLVLNFMTNVLILCGLYLFFVLPNILFLFPEMGFFQSILALFAYSVQLLPYGFITAILVPNIFVLMYAIRRWSHLRLKEAEEEAKKDLDLFENREESIEVLDGGQTEDQDSSNDLLDTKVDVKKETQNEESLAPAKKKNQKYTALLWLGLFGSFFEAVIIFIVKDMTFYDWNERLINSQKHVLIWSGAYPTFFTLAALTLLALIIYSYRDANSLSPLVNVFCISGILGGLVLLAVFDFQLQLVSLHTLFLVFYSLNLLDIRIREWQENRSKIRYENRLVQRCQEFLNKSRNWPWIAALLALPTLALIVLVLMLFGQQPDSMIKAWTNTADWTLSQKIPPQNLIIDEHYLCTVAAGGHKRVVKPQRMGVRHGYPVVVNRQLCIANAFEQLLEEKTPRFHRFLRRNYDRYGYPFAKHIKKKWAMDLIYYLMKPLEWIFLLVLYLVDRKPENRIAMQYIKPIPEDFDPKKAS</sequence>
<feature type="transmembrane region" description="Helical" evidence="1">
    <location>
        <begin position="239"/>
        <end position="258"/>
    </location>
</feature>
<keyword evidence="6" id="KW-1185">Reference proteome</keyword>
<feature type="domain" description="DUF6688" evidence="3">
    <location>
        <begin position="367"/>
        <end position="478"/>
    </location>
</feature>
<dbReference type="AlphaFoldDB" id="A0A9X0WP34"/>
<feature type="transmembrane region" description="Helical" evidence="1">
    <location>
        <begin position="71"/>
        <end position="91"/>
    </location>
</feature>
<dbReference type="Pfam" id="PF23543">
    <property type="entry name" value="DUF6688_C"/>
    <property type="match status" value="1"/>
</dbReference>
<name>A0A9X0WP34_9STRE</name>
<organism evidence="4 7">
    <name type="scientific">Streptococcus lactarius</name>
    <dbReference type="NCBI Taxonomy" id="684066"/>
    <lineage>
        <taxon>Bacteria</taxon>
        <taxon>Bacillati</taxon>
        <taxon>Bacillota</taxon>
        <taxon>Bacilli</taxon>
        <taxon>Lactobacillales</taxon>
        <taxon>Streptococcaceae</taxon>
        <taxon>Streptococcus</taxon>
    </lineage>
</organism>
<evidence type="ECO:0000313" key="7">
    <source>
        <dbReference type="Proteomes" id="UP001138780"/>
    </source>
</evidence>
<keyword evidence="1" id="KW-1133">Transmembrane helix</keyword>
<feature type="domain" description="DUF6688" evidence="2">
    <location>
        <begin position="157"/>
        <end position="364"/>
    </location>
</feature>
<feature type="transmembrane region" description="Helical" evidence="1">
    <location>
        <begin position="21"/>
        <end position="51"/>
    </location>
</feature>
<dbReference type="InterPro" id="IPR056491">
    <property type="entry name" value="DUF6688_C"/>
</dbReference>
<dbReference type="RefSeq" id="WP_200771826.1">
    <property type="nucleotide sequence ID" value="NZ_CP072329.1"/>
</dbReference>
<dbReference type="Proteomes" id="UP001138780">
    <property type="component" value="Unassembled WGS sequence"/>
</dbReference>
<evidence type="ECO:0000313" key="4">
    <source>
        <dbReference type="EMBL" id="MBK4778641.1"/>
    </source>
</evidence>
<dbReference type="Pfam" id="PF20394">
    <property type="entry name" value="DUF6688"/>
    <property type="match status" value="1"/>
</dbReference>
<keyword evidence="1" id="KW-0812">Transmembrane</keyword>